<evidence type="ECO:0000313" key="1">
    <source>
        <dbReference type="EMBL" id="EPX56480.1"/>
    </source>
</evidence>
<evidence type="ECO:0000313" key="2">
    <source>
        <dbReference type="Proteomes" id="UP000011682"/>
    </source>
</evidence>
<proteinExistence type="predicted"/>
<protein>
    <submittedName>
        <fullName evidence="1">Uncharacterized protein</fullName>
    </submittedName>
</protein>
<comment type="caution">
    <text evidence="1">The sequence shown here is derived from an EMBL/GenBank/DDBJ whole genome shotgun (WGS) entry which is preliminary data.</text>
</comment>
<dbReference type="RefSeq" id="WP_002620775.1">
    <property type="nucleotide sequence ID" value="NZ_ANAH02000066.1"/>
</dbReference>
<dbReference type="Proteomes" id="UP000011682">
    <property type="component" value="Unassembled WGS sequence"/>
</dbReference>
<name>S9NW83_CYSF2</name>
<reference evidence="1" key="1">
    <citation type="submission" date="2013-05" db="EMBL/GenBank/DDBJ databases">
        <title>Genome assembly of Cystobacter fuscus DSM 2262.</title>
        <authorList>
            <person name="Sharma G."/>
            <person name="Khatri I."/>
            <person name="Kaur C."/>
            <person name="Mayilraj S."/>
            <person name="Subramanian S."/>
        </authorList>
    </citation>
    <scope>NUCLEOTIDE SEQUENCE [LARGE SCALE GENOMIC DNA]</scope>
    <source>
        <strain evidence="1">DSM 2262</strain>
    </source>
</reference>
<accession>S9NW83</accession>
<dbReference type="EMBL" id="ANAH02000066">
    <property type="protein sequence ID" value="EPX56480.1"/>
    <property type="molecule type" value="Genomic_DNA"/>
</dbReference>
<keyword evidence="2" id="KW-1185">Reference proteome</keyword>
<sequence length="43" mass="5151">MRDVFRIVFFLPHDHFDLAPGVFSCSEQAGDEPVLLQWWKRFL</sequence>
<gene>
    <name evidence="1" type="ORF">D187_007822</name>
</gene>
<dbReference type="AlphaFoldDB" id="S9NW83"/>
<organism evidence="1 2">
    <name type="scientific">Cystobacter fuscus (strain ATCC 25194 / DSM 2262 / NBRC 100088 / M29)</name>
    <dbReference type="NCBI Taxonomy" id="1242864"/>
    <lineage>
        <taxon>Bacteria</taxon>
        <taxon>Pseudomonadati</taxon>
        <taxon>Myxococcota</taxon>
        <taxon>Myxococcia</taxon>
        <taxon>Myxococcales</taxon>
        <taxon>Cystobacterineae</taxon>
        <taxon>Archangiaceae</taxon>
        <taxon>Cystobacter</taxon>
    </lineage>
</organism>